<name>A0A0N0DWI7_LEPPY</name>
<protein>
    <submittedName>
        <fullName evidence="2">Uncharacterized protein</fullName>
    </submittedName>
</protein>
<dbReference type="OMA" id="GHQSHRD"/>
<evidence type="ECO:0000313" key="2">
    <source>
        <dbReference type="EMBL" id="KPA81832.1"/>
    </source>
</evidence>
<dbReference type="OrthoDB" id="267742at2759"/>
<feature type="compositionally biased region" description="Basic and acidic residues" evidence="1">
    <location>
        <begin position="79"/>
        <end position="95"/>
    </location>
</feature>
<feature type="compositionally biased region" description="Basic and acidic residues" evidence="1">
    <location>
        <begin position="237"/>
        <end position="251"/>
    </location>
</feature>
<feature type="compositionally biased region" description="Basic and acidic residues" evidence="1">
    <location>
        <begin position="130"/>
        <end position="140"/>
    </location>
</feature>
<reference evidence="2 3" key="1">
    <citation type="submission" date="2015-07" db="EMBL/GenBank/DDBJ databases">
        <title>High-quality genome of monoxenous trypanosomatid Leptomonas pyrrhocoris.</title>
        <authorList>
            <person name="Flegontov P."/>
            <person name="Butenko A."/>
            <person name="Firsov S."/>
            <person name="Vlcek C."/>
            <person name="Logacheva M.D."/>
            <person name="Field M."/>
            <person name="Filatov D."/>
            <person name="Flegontova O."/>
            <person name="Gerasimov E."/>
            <person name="Jackson A.P."/>
            <person name="Kelly S."/>
            <person name="Opperdoes F."/>
            <person name="O'Reilly A."/>
            <person name="Votypka J."/>
            <person name="Yurchenko V."/>
            <person name="Lukes J."/>
        </authorList>
    </citation>
    <scope>NUCLEOTIDE SEQUENCE [LARGE SCALE GENOMIC DNA]</scope>
    <source>
        <strain evidence="2">H10</strain>
    </source>
</reference>
<evidence type="ECO:0000256" key="1">
    <source>
        <dbReference type="SAM" id="MobiDB-lite"/>
    </source>
</evidence>
<dbReference type="VEuPathDB" id="TriTrypDB:LpyrH10_06_4620"/>
<keyword evidence="3" id="KW-1185">Reference proteome</keyword>
<feature type="region of interest" description="Disordered" evidence="1">
    <location>
        <begin position="73"/>
        <end position="147"/>
    </location>
</feature>
<dbReference type="EMBL" id="LGTL01000006">
    <property type="protein sequence ID" value="KPA81831.1"/>
    <property type="molecule type" value="Genomic_DNA"/>
</dbReference>
<feature type="compositionally biased region" description="Polar residues" evidence="1">
    <location>
        <begin position="369"/>
        <end position="381"/>
    </location>
</feature>
<dbReference type="EMBL" id="LGTL01000006">
    <property type="protein sequence ID" value="KPA81832.1"/>
    <property type="molecule type" value="Genomic_DNA"/>
</dbReference>
<dbReference type="RefSeq" id="XP_015660270.1">
    <property type="nucleotide sequence ID" value="XM_015801650.1"/>
</dbReference>
<dbReference type="RefSeq" id="XP_015660269.1">
    <property type="nucleotide sequence ID" value="XM_015801649.1"/>
</dbReference>
<organism evidence="2 3">
    <name type="scientific">Leptomonas pyrrhocoris</name>
    <name type="common">Firebug parasite</name>
    <dbReference type="NCBI Taxonomy" id="157538"/>
    <lineage>
        <taxon>Eukaryota</taxon>
        <taxon>Discoba</taxon>
        <taxon>Euglenozoa</taxon>
        <taxon>Kinetoplastea</taxon>
        <taxon>Metakinetoplastina</taxon>
        <taxon>Trypanosomatida</taxon>
        <taxon>Trypanosomatidae</taxon>
        <taxon>Leishmaniinae</taxon>
        <taxon>Leptomonas</taxon>
    </lineage>
</organism>
<feature type="compositionally biased region" description="Basic and acidic residues" evidence="1">
    <location>
        <begin position="106"/>
        <end position="117"/>
    </location>
</feature>
<proteinExistence type="predicted"/>
<sequence length="420" mass="45412">MCAAPSPRLCDQQWRIGHTIAADPVSSTTNEQLVAFLKERLDRWEIEAAEVICTWGRVGDMCSSEYQSQLRTAQATVQEGRRGEERQRGEARRDAQAAARRRHRDRLAAEARSRADATLRAAVRQQQRVEQQRRGRESERPPPAAAQVARQLLGVPAQRQERAEPLHTMKTGSARGHRQPVPPCVVRAPAAQTVRKLELEPKCPPSRNSGTRFVAEGTAAKGGDNVSDDSSTLALDSDGHQDTSAHSERNAPDASLGESLSGTFVVRRRLSAHVHYKQALRRSSTHLSPAKAGDSPPRVVSTSALPVASPSPRKVVQWLLPLPHRRCSSSKTTVAGTTNPSLSLIDSSLPVAADEATAIFASRSRSHENAPSPQYRRSGSAYTADATAQFISPIKGTHLIDDLSSMSSAGSYLQGGDGSA</sequence>
<dbReference type="Proteomes" id="UP000037923">
    <property type="component" value="Unassembled WGS sequence"/>
</dbReference>
<dbReference type="EMBL" id="LGTL01000006">
    <property type="protein sequence ID" value="KPA81830.1"/>
    <property type="molecule type" value="Genomic_DNA"/>
</dbReference>
<comment type="caution">
    <text evidence="2">The sequence shown here is derived from an EMBL/GenBank/DDBJ whole genome shotgun (WGS) entry which is preliminary data.</text>
</comment>
<feature type="region of interest" description="Disordered" evidence="1">
    <location>
        <begin position="362"/>
        <end position="382"/>
    </location>
</feature>
<dbReference type="AlphaFoldDB" id="A0A0N0DWI7"/>
<gene>
    <name evidence="2" type="ORF">ABB37_04092</name>
</gene>
<feature type="compositionally biased region" description="Low complexity" evidence="1">
    <location>
        <begin position="120"/>
        <end position="129"/>
    </location>
</feature>
<feature type="region of interest" description="Disordered" evidence="1">
    <location>
        <begin position="218"/>
        <end position="257"/>
    </location>
</feature>
<feature type="region of interest" description="Disordered" evidence="1">
    <location>
        <begin position="277"/>
        <end position="306"/>
    </location>
</feature>
<evidence type="ECO:0000313" key="3">
    <source>
        <dbReference type="Proteomes" id="UP000037923"/>
    </source>
</evidence>
<dbReference type="GeneID" id="26904383"/>
<dbReference type="RefSeq" id="XP_015660271.1">
    <property type="nucleotide sequence ID" value="XM_015801651.1"/>
</dbReference>
<accession>A0A0N0DWI7</accession>